<feature type="transmembrane region" description="Helical" evidence="1">
    <location>
        <begin position="163"/>
        <end position="193"/>
    </location>
</feature>
<feature type="transmembrane region" description="Helical" evidence="1">
    <location>
        <begin position="103"/>
        <end position="123"/>
    </location>
</feature>
<keyword evidence="1" id="KW-0472">Membrane</keyword>
<dbReference type="EMBL" id="QUQM01000002">
    <property type="protein sequence ID" value="KAA8652785.1"/>
    <property type="molecule type" value="Genomic_DNA"/>
</dbReference>
<dbReference type="Proteomes" id="UP000324241">
    <property type="component" value="Unassembled WGS sequence"/>
</dbReference>
<gene>
    <name evidence="2" type="ORF">ATNIH1004_001690</name>
</gene>
<keyword evidence="1" id="KW-1133">Transmembrane helix</keyword>
<feature type="transmembrane region" description="Helical" evidence="1">
    <location>
        <begin position="135"/>
        <end position="157"/>
    </location>
</feature>
<keyword evidence="1" id="KW-0812">Transmembrane</keyword>
<dbReference type="AlphaFoldDB" id="A0A5M9N0A8"/>
<proteinExistence type="predicted"/>
<accession>A0A5M9N0A8</accession>
<evidence type="ECO:0000313" key="2">
    <source>
        <dbReference type="EMBL" id="KAA8652785.1"/>
    </source>
</evidence>
<dbReference type="VEuPathDB" id="FungiDB:EYZ11_012327"/>
<evidence type="ECO:0000313" key="3">
    <source>
        <dbReference type="Proteomes" id="UP000324241"/>
    </source>
</evidence>
<sequence length="249" mass="27221">MAVSVPSQHEHARWRHWMGTFAKSEPLTIPAVQSRYVDMVLEAEEMPLLYNMVASAGAWLLLAGYLVFPGTFTSLHDSAVVGEIATHSHAGSVVSHAIQNPPLLALAIVACTLGTLGCGWLCWRWRFNFLWLEQHIFLPVLIHSATGLVNTLLNVYAARHGTWSVMAIVTVAVAGSFTVLAGILFMSIQLVVLQKIKCEHQTLVNSAASAPEAVNFHSSGICETCQSRLFMEATQEEEPNGTDNARQLN</sequence>
<protein>
    <submittedName>
        <fullName evidence="2">Uncharacterized protein</fullName>
    </submittedName>
</protein>
<organism evidence="2 3">
    <name type="scientific">Aspergillus tanneri</name>
    <dbReference type="NCBI Taxonomy" id="1220188"/>
    <lineage>
        <taxon>Eukaryota</taxon>
        <taxon>Fungi</taxon>
        <taxon>Dikarya</taxon>
        <taxon>Ascomycota</taxon>
        <taxon>Pezizomycotina</taxon>
        <taxon>Eurotiomycetes</taxon>
        <taxon>Eurotiomycetidae</taxon>
        <taxon>Eurotiales</taxon>
        <taxon>Aspergillaceae</taxon>
        <taxon>Aspergillus</taxon>
        <taxon>Aspergillus subgen. Circumdati</taxon>
    </lineage>
</organism>
<dbReference type="GeneID" id="54324392"/>
<dbReference type="OrthoDB" id="3254104at2759"/>
<name>A0A5M9N0A8_9EURO</name>
<reference evidence="2 3" key="1">
    <citation type="submission" date="2019-08" db="EMBL/GenBank/DDBJ databases">
        <title>The genome sequence of a newly discovered highly antifungal drug resistant Aspergillus species, Aspergillus tanneri NIH 1004.</title>
        <authorList>
            <person name="Mounaud S."/>
            <person name="Singh I."/>
            <person name="Joardar V."/>
            <person name="Pakala S."/>
            <person name="Pakala S."/>
            <person name="Venepally P."/>
            <person name="Chung J.K."/>
            <person name="Losada L."/>
            <person name="Nierman W.C."/>
        </authorList>
    </citation>
    <scope>NUCLEOTIDE SEQUENCE [LARGE SCALE GENOMIC DNA]</scope>
    <source>
        <strain evidence="2 3">NIH1004</strain>
    </source>
</reference>
<comment type="caution">
    <text evidence="2">The sequence shown here is derived from an EMBL/GenBank/DDBJ whole genome shotgun (WGS) entry which is preliminary data.</text>
</comment>
<evidence type="ECO:0000256" key="1">
    <source>
        <dbReference type="SAM" id="Phobius"/>
    </source>
</evidence>
<dbReference type="RefSeq" id="XP_033432146.1">
    <property type="nucleotide sequence ID" value="XM_033566389.1"/>
</dbReference>
<feature type="transmembrane region" description="Helical" evidence="1">
    <location>
        <begin position="48"/>
        <end position="68"/>
    </location>
</feature>